<feature type="region of interest" description="Disordered" evidence="1">
    <location>
        <begin position="1"/>
        <end position="29"/>
    </location>
</feature>
<evidence type="ECO:0000313" key="3">
    <source>
        <dbReference type="Proteomes" id="UP000076858"/>
    </source>
</evidence>
<name>A0A162RKT8_9CRUS</name>
<sequence>MHNIIPGEKPVGAETHQRRAYPLLQPEPYKEPTGEIIEVEYIDSP</sequence>
<reference evidence="2 3" key="1">
    <citation type="submission" date="2016-03" db="EMBL/GenBank/DDBJ databases">
        <title>EvidentialGene: Evidence-directed Construction of Genes on Genomes.</title>
        <authorList>
            <person name="Gilbert D.G."/>
            <person name="Choi J.-H."/>
            <person name="Mockaitis K."/>
            <person name="Colbourne J."/>
            <person name="Pfrender M."/>
        </authorList>
    </citation>
    <scope>NUCLEOTIDE SEQUENCE [LARGE SCALE GENOMIC DNA]</scope>
    <source>
        <strain evidence="2 3">Xinb3</strain>
        <tissue evidence="2">Complete organism</tissue>
    </source>
</reference>
<organism evidence="2 3">
    <name type="scientific">Daphnia magna</name>
    <dbReference type="NCBI Taxonomy" id="35525"/>
    <lineage>
        <taxon>Eukaryota</taxon>
        <taxon>Metazoa</taxon>
        <taxon>Ecdysozoa</taxon>
        <taxon>Arthropoda</taxon>
        <taxon>Crustacea</taxon>
        <taxon>Branchiopoda</taxon>
        <taxon>Diplostraca</taxon>
        <taxon>Cladocera</taxon>
        <taxon>Anomopoda</taxon>
        <taxon>Daphniidae</taxon>
        <taxon>Daphnia</taxon>
    </lineage>
</organism>
<accession>A0A162RKT8</accession>
<gene>
    <name evidence="2" type="ORF">APZ42_012691</name>
</gene>
<keyword evidence="3" id="KW-1185">Reference proteome</keyword>
<evidence type="ECO:0000313" key="2">
    <source>
        <dbReference type="EMBL" id="KZS20597.1"/>
    </source>
</evidence>
<dbReference type="AlphaFoldDB" id="A0A162RKT8"/>
<dbReference type="EMBL" id="LRGB01000146">
    <property type="protein sequence ID" value="KZS20597.1"/>
    <property type="molecule type" value="Genomic_DNA"/>
</dbReference>
<dbReference type="Proteomes" id="UP000076858">
    <property type="component" value="Unassembled WGS sequence"/>
</dbReference>
<proteinExistence type="predicted"/>
<evidence type="ECO:0000256" key="1">
    <source>
        <dbReference type="SAM" id="MobiDB-lite"/>
    </source>
</evidence>
<protein>
    <submittedName>
        <fullName evidence="2">Uncharacterized protein</fullName>
    </submittedName>
</protein>
<comment type="caution">
    <text evidence="2">The sequence shown here is derived from an EMBL/GenBank/DDBJ whole genome shotgun (WGS) entry which is preliminary data.</text>
</comment>